<evidence type="ECO:0008006" key="3">
    <source>
        <dbReference type="Google" id="ProtNLM"/>
    </source>
</evidence>
<protein>
    <recommendedName>
        <fullName evidence="3">Transcriptional regulator, AbiEi antitoxin, Type IV TA system</fullName>
    </recommendedName>
</protein>
<dbReference type="RefSeq" id="WP_085484452.1">
    <property type="nucleotide sequence ID" value="NZ_FXAY01000002.1"/>
</dbReference>
<evidence type="ECO:0000313" key="2">
    <source>
        <dbReference type="Proteomes" id="UP000193244"/>
    </source>
</evidence>
<evidence type="ECO:0000313" key="1">
    <source>
        <dbReference type="EMBL" id="SMG28251.1"/>
    </source>
</evidence>
<name>A0A1X7JKY3_9MICO</name>
<accession>A0A1X7JKY3</accession>
<keyword evidence="2" id="KW-1185">Reference proteome</keyword>
<organism evidence="1 2">
    <name type="scientific">Agreia pratensis</name>
    <dbReference type="NCBI Taxonomy" id="150121"/>
    <lineage>
        <taxon>Bacteria</taxon>
        <taxon>Bacillati</taxon>
        <taxon>Actinomycetota</taxon>
        <taxon>Actinomycetes</taxon>
        <taxon>Micrococcales</taxon>
        <taxon>Microbacteriaceae</taxon>
        <taxon>Agreia</taxon>
    </lineage>
</organism>
<gene>
    <name evidence="1" type="ORF">SAMN06296010_1449</name>
</gene>
<dbReference type="AlphaFoldDB" id="A0A1X7JKY3"/>
<sequence>MYVETERVISLTPRVRHIAQIHAIVETRRIRPIIGHLSAAVFWGMPIRPSMPSTVHVVVPPSSGAHSKNGVTVHKELLSDEDVVEIGGLLVTSPLRTLIDLARVSPFVTAVTALDFALHERRSTLFAPIAKSAVLESVDSLDAVRGFSRARRAVEFSRSGADNAGETHSRIAIAELGFPSPELQVRHVNPRGGYYYADFEWPEFKRIGEFDGKGKYLKPEYLDRMSPGDAVVEEKIREDHLRAEGNGVSRWSPGDVNNRRELRRILLEAGLPCSR</sequence>
<dbReference type="OrthoDB" id="5517693at2"/>
<dbReference type="EMBL" id="FXAY01000002">
    <property type="protein sequence ID" value="SMG28251.1"/>
    <property type="molecule type" value="Genomic_DNA"/>
</dbReference>
<dbReference type="STRING" id="150121.SAMN06296010_1449"/>
<reference evidence="2" key="1">
    <citation type="submission" date="2017-04" db="EMBL/GenBank/DDBJ databases">
        <authorList>
            <person name="Varghese N."/>
            <person name="Submissions S."/>
        </authorList>
    </citation>
    <scope>NUCLEOTIDE SEQUENCE [LARGE SCALE GENOMIC DNA]</scope>
    <source>
        <strain evidence="2">VKM Ac-2510</strain>
    </source>
</reference>
<proteinExistence type="predicted"/>
<dbReference type="Proteomes" id="UP000193244">
    <property type="component" value="Unassembled WGS sequence"/>
</dbReference>